<feature type="region of interest" description="Disordered" evidence="1">
    <location>
        <begin position="26"/>
        <end position="133"/>
    </location>
</feature>
<protein>
    <submittedName>
        <fullName evidence="2">Uncharacterized protein</fullName>
    </submittedName>
</protein>
<keyword evidence="3" id="KW-1185">Reference proteome</keyword>
<feature type="compositionally biased region" description="Basic and acidic residues" evidence="1">
    <location>
        <begin position="112"/>
        <end position="124"/>
    </location>
</feature>
<dbReference type="Proteomes" id="UP001642540">
    <property type="component" value="Unassembled WGS sequence"/>
</dbReference>
<organism evidence="2 3">
    <name type="scientific">Orchesella dallaii</name>
    <dbReference type="NCBI Taxonomy" id="48710"/>
    <lineage>
        <taxon>Eukaryota</taxon>
        <taxon>Metazoa</taxon>
        <taxon>Ecdysozoa</taxon>
        <taxon>Arthropoda</taxon>
        <taxon>Hexapoda</taxon>
        <taxon>Collembola</taxon>
        <taxon>Entomobryomorpha</taxon>
        <taxon>Entomobryoidea</taxon>
        <taxon>Orchesellidae</taxon>
        <taxon>Orchesellinae</taxon>
        <taxon>Orchesella</taxon>
    </lineage>
</organism>
<dbReference type="EMBL" id="CAXLJM020000036">
    <property type="protein sequence ID" value="CAL8105349.1"/>
    <property type="molecule type" value="Genomic_DNA"/>
</dbReference>
<evidence type="ECO:0000256" key="1">
    <source>
        <dbReference type="SAM" id="MobiDB-lite"/>
    </source>
</evidence>
<gene>
    <name evidence="2" type="ORF">ODALV1_LOCUS12037</name>
</gene>
<comment type="caution">
    <text evidence="2">The sequence shown here is derived from an EMBL/GenBank/DDBJ whole genome shotgun (WGS) entry which is preliminary data.</text>
</comment>
<evidence type="ECO:0000313" key="3">
    <source>
        <dbReference type="Proteomes" id="UP001642540"/>
    </source>
</evidence>
<reference evidence="2 3" key="1">
    <citation type="submission" date="2024-08" db="EMBL/GenBank/DDBJ databases">
        <authorList>
            <person name="Cucini C."/>
            <person name="Frati F."/>
        </authorList>
    </citation>
    <scope>NUCLEOTIDE SEQUENCE [LARGE SCALE GENOMIC DNA]</scope>
</reference>
<evidence type="ECO:0000313" key="2">
    <source>
        <dbReference type="EMBL" id="CAL8105349.1"/>
    </source>
</evidence>
<name>A0ABP1QJA8_9HEXA</name>
<sequence length="133" mass="14282">MKPETAAANVHEIDLDVVQESHNATGYWRGIGRGKKPPPQTNPHSLAPCNESASPKPGSSWFPTSGPSISSSGSQCGHSMTETFGCGPYSTRKVKRTEATTTLTAGQRKIRRAEVDTEQEKVNRDAVNAEGDE</sequence>
<feature type="compositionally biased region" description="Low complexity" evidence="1">
    <location>
        <begin position="59"/>
        <end position="79"/>
    </location>
</feature>
<accession>A0ABP1QJA8</accession>
<proteinExistence type="predicted"/>